<organism evidence="1 2">
    <name type="scientific">Candidatus Raymondbacteria bacterium RIFOXYD12_FULL_49_13</name>
    <dbReference type="NCBI Taxonomy" id="1817890"/>
    <lineage>
        <taxon>Bacteria</taxon>
        <taxon>Raymondiibacteriota</taxon>
    </lineage>
</organism>
<dbReference type="Proteomes" id="UP000179243">
    <property type="component" value="Unassembled WGS sequence"/>
</dbReference>
<evidence type="ECO:0000313" key="2">
    <source>
        <dbReference type="Proteomes" id="UP000179243"/>
    </source>
</evidence>
<dbReference type="GO" id="GO:0006355">
    <property type="term" value="P:regulation of DNA-templated transcription"/>
    <property type="evidence" value="ECO:0007669"/>
    <property type="project" value="InterPro"/>
</dbReference>
<protein>
    <recommendedName>
        <fullName evidence="3">Ribbon-helix-helix protein CopG domain-containing protein</fullName>
    </recommendedName>
</protein>
<dbReference type="Gene3D" id="1.10.1220.10">
    <property type="entry name" value="Met repressor-like"/>
    <property type="match status" value="1"/>
</dbReference>
<dbReference type="InterPro" id="IPR013321">
    <property type="entry name" value="Arc_rbn_hlx_hlx"/>
</dbReference>
<evidence type="ECO:0008006" key="3">
    <source>
        <dbReference type="Google" id="ProtNLM"/>
    </source>
</evidence>
<sequence length="72" mass="8130">MSATLTITLPPRMKADLDKMARKTHLRKGDLVRGAIGRLVARQQFQAIREELAAEAQQKGIYTDEDIFKMVS</sequence>
<name>A0A1F7FL56_UNCRA</name>
<evidence type="ECO:0000313" key="1">
    <source>
        <dbReference type="EMBL" id="OGK07182.1"/>
    </source>
</evidence>
<proteinExistence type="predicted"/>
<reference evidence="1 2" key="1">
    <citation type="journal article" date="2016" name="Nat. Commun.">
        <title>Thousands of microbial genomes shed light on interconnected biogeochemical processes in an aquifer system.</title>
        <authorList>
            <person name="Anantharaman K."/>
            <person name="Brown C.T."/>
            <person name="Hug L.A."/>
            <person name="Sharon I."/>
            <person name="Castelle C.J."/>
            <person name="Probst A.J."/>
            <person name="Thomas B.C."/>
            <person name="Singh A."/>
            <person name="Wilkins M.J."/>
            <person name="Karaoz U."/>
            <person name="Brodie E.L."/>
            <person name="Williams K.H."/>
            <person name="Hubbard S.S."/>
            <person name="Banfield J.F."/>
        </authorList>
    </citation>
    <scope>NUCLEOTIDE SEQUENCE [LARGE SCALE GENOMIC DNA]</scope>
</reference>
<gene>
    <name evidence="1" type="ORF">A2519_09420</name>
</gene>
<dbReference type="AlphaFoldDB" id="A0A1F7FL56"/>
<accession>A0A1F7FL56</accession>
<comment type="caution">
    <text evidence="1">The sequence shown here is derived from an EMBL/GenBank/DDBJ whole genome shotgun (WGS) entry which is preliminary data.</text>
</comment>
<dbReference type="EMBL" id="MFYX01000012">
    <property type="protein sequence ID" value="OGK07182.1"/>
    <property type="molecule type" value="Genomic_DNA"/>
</dbReference>